<feature type="domain" description="N-acetyltransferase" evidence="3">
    <location>
        <begin position="3"/>
        <end position="166"/>
    </location>
</feature>
<dbReference type="GO" id="GO:0016746">
    <property type="term" value="F:acyltransferase activity"/>
    <property type="evidence" value="ECO:0007669"/>
    <property type="project" value="UniProtKB-KW"/>
</dbReference>
<dbReference type="Gene3D" id="3.40.630.30">
    <property type="match status" value="1"/>
</dbReference>
<gene>
    <name evidence="4" type="ORF">ACFFLI_02755</name>
</gene>
<protein>
    <submittedName>
        <fullName evidence="4">GNAT family N-acetyltransferase</fullName>
        <ecNumber evidence="4">2.3.-.-</ecNumber>
    </submittedName>
</protein>
<comment type="caution">
    <text evidence="4">The sequence shown here is derived from an EMBL/GenBank/DDBJ whole genome shotgun (WGS) entry which is preliminary data.</text>
</comment>
<evidence type="ECO:0000256" key="1">
    <source>
        <dbReference type="ARBA" id="ARBA00022679"/>
    </source>
</evidence>
<name>A0ABV5WTB3_9LACO</name>
<keyword evidence="1 4" id="KW-0808">Transferase</keyword>
<dbReference type="PANTHER" id="PTHR43072:SF23">
    <property type="entry name" value="UPF0039 PROTEIN C11D3.02C"/>
    <property type="match status" value="1"/>
</dbReference>
<dbReference type="PROSITE" id="PS51186">
    <property type="entry name" value="GNAT"/>
    <property type="match status" value="1"/>
</dbReference>
<dbReference type="CDD" id="cd04301">
    <property type="entry name" value="NAT_SF"/>
    <property type="match status" value="1"/>
</dbReference>
<dbReference type="InterPro" id="IPR000182">
    <property type="entry name" value="GNAT_dom"/>
</dbReference>
<dbReference type="Pfam" id="PF00583">
    <property type="entry name" value="Acetyltransf_1"/>
    <property type="match status" value="1"/>
</dbReference>
<reference evidence="4 5" key="1">
    <citation type="submission" date="2024-09" db="EMBL/GenBank/DDBJ databases">
        <authorList>
            <person name="Sun Q."/>
            <person name="Mori K."/>
        </authorList>
    </citation>
    <scope>NUCLEOTIDE SEQUENCE [LARGE SCALE GENOMIC DNA]</scope>
    <source>
        <strain evidence="4 5">TBRC 4576</strain>
    </source>
</reference>
<accession>A0ABV5WTB3</accession>
<keyword evidence="5" id="KW-1185">Reference proteome</keyword>
<organism evidence="4 5">
    <name type="scientific">Lactiplantibacillus modestisalitolerans</name>
    <dbReference type="NCBI Taxonomy" id="1457219"/>
    <lineage>
        <taxon>Bacteria</taxon>
        <taxon>Bacillati</taxon>
        <taxon>Bacillota</taxon>
        <taxon>Bacilli</taxon>
        <taxon>Lactobacillales</taxon>
        <taxon>Lactobacillaceae</taxon>
        <taxon>Lactiplantibacillus</taxon>
    </lineage>
</organism>
<evidence type="ECO:0000313" key="5">
    <source>
        <dbReference type="Proteomes" id="UP001589691"/>
    </source>
</evidence>
<dbReference type="EC" id="2.3.-.-" evidence="4"/>
<evidence type="ECO:0000256" key="2">
    <source>
        <dbReference type="ARBA" id="ARBA00023315"/>
    </source>
</evidence>
<evidence type="ECO:0000313" key="4">
    <source>
        <dbReference type="EMBL" id="MFB9768791.1"/>
    </source>
</evidence>
<dbReference type="EMBL" id="JBHLZY010000005">
    <property type="protein sequence ID" value="MFB9768791.1"/>
    <property type="molecule type" value="Genomic_DNA"/>
</dbReference>
<keyword evidence="2 4" id="KW-0012">Acyltransferase</keyword>
<dbReference type="PANTHER" id="PTHR43072">
    <property type="entry name" value="N-ACETYLTRANSFERASE"/>
    <property type="match status" value="1"/>
</dbReference>
<evidence type="ECO:0000259" key="3">
    <source>
        <dbReference type="PROSITE" id="PS51186"/>
    </source>
</evidence>
<sequence length="166" mass="18663">MSRELRQAAMSDLPVIVDIYNQTIPGHQVTADLKPVTVSQRRDWFLAHSPEHYPLWVIVQDDLVVGWVSLSPFYGRAAYAKTAEISVYLDRTVQGQGVGSWVLTQLPTELVEVGLTTLVAFIFSSNLPSIKLFKKFDYQQWGFLPAVAELAGHPNDLVILGRHYSH</sequence>
<dbReference type="RefSeq" id="WP_137642298.1">
    <property type="nucleotide sequence ID" value="NZ_BJEA01000007.1"/>
</dbReference>
<dbReference type="Proteomes" id="UP001589691">
    <property type="component" value="Unassembled WGS sequence"/>
</dbReference>
<proteinExistence type="predicted"/>
<dbReference type="SUPFAM" id="SSF55729">
    <property type="entry name" value="Acyl-CoA N-acyltransferases (Nat)"/>
    <property type="match status" value="1"/>
</dbReference>
<dbReference type="InterPro" id="IPR016181">
    <property type="entry name" value="Acyl_CoA_acyltransferase"/>
</dbReference>